<feature type="non-terminal residue" evidence="1">
    <location>
        <position position="1"/>
    </location>
</feature>
<evidence type="ECO:0000313" key="1">
    <source>
        <dbReference type="EMBL" id="CAA9441235.1"/>
    </source>
</evidence>
<sequence length="57" mass="5724">ALRRVLLRIACHAGASGTLPEGPVLPPGAHLGSAGGCNAVLGREKHARPPVLAARPL</sequence>
<reference evidence="1" key="1">
    <citation type="submission" date="2020-02" db="EMBL/GenBank/DDBJ databases">
        <authorList>
            <person name="Meier V. D."/>
        </authorList>
    </citation>
    <scope>NUCLEOTIDE SEQUENCE</scope>
    <source>
        <strain evidence="1">AVDCRST_MAG01</strain>
    </source>
</reference>
<dbReference type="EMBL" id="CADCUW010000475">
    <property type="protein sequence ID" value="CAA9441235.1"/>
    <property type="molecule type" value="Genomic_DNA"/>
</dbReference>
<proteinExistence type="predicted"/>
<protein>
    <submittedName>
        <fullName evidence="1">Uncharacterized protein</fullName>
    </submittedName>
</protein>
<accession>A0A6J4QI08</accession>
<dbReference type="AlphaFoldDB" id="A0A6J4QI08"/>
<organism evidence="1">
    <name type="scientific">uncultured Rubrobacteraceae bacterium</name>
    <dbReference type="NCBI Taxonomy" id="349277"/>
    <lineage>
        <taxon>Bacteria</taxon>
        <taxon>Bacillati</taxon>
        <taxon>Actinomycetota</taxon>
        <taxon>Rubrobacteria</taxon>
        <taxon>Rubrobacterales</taxon>
        <taxon>Rubrobacteraceae</taxon>
        <taxon>environmental samples</taxon>
    </lineage>
</organism>
<feature type="non-terminal residue" evidence="1">
    <location>
        <position position="57"/>
    </location>
</feature>
<gene>
    <name evidence="1" type="ORF">AVDCRST_MAG01-01-3666</name>
</gene>
<name>A0A6J4QI08_9ACTN</name>